<proteinExistence type="predicted"/>
<feature type="transmembrane region" description="Helical" evidence="1">
    <location>
        <begin position="127"/>
        <end position="147"/>
    </location>
</feature>
<feature type="transmembrane region" description="Helical" evidence="1">
    <location>
        <begin position="314"/>
        <end position="331"/>
    </location>
</feature>
<dbReference type="InterPro" id="IPR037185">
    <property type="entry name" value="EmrE-like"/>
</dbReference>
<dbReference type="PANTHER" id="PTHR13146:SF6">
    <property type="entry name" value="THH1_TOM1_TOM3 DOMAIN-CONTAINING PROTEIN"/>
    <property type="match status" value="1"/>
</dbReference>
<dbReference type="InterPro" id="IPR000620">
    <property type="entry name" value="EamA_dom"/>
</dbReference>
<dbReference type="PANTHER" id="PTHR13146">
    <property type="match status" value="1"/>
</dbReference>
<dbReference type="EMBL" id="BDEQ01000001">
    <property type="protein sequence ID" value="GAT94654.1"/>
    <property type="molecule type" value="Genomic_DNA"/>
</dbReference>
<evidence type="ECO:0000259" key="2">
    <source>
        <dbReference type="Pfam" id="PF00892"/>
    </source>
</evidence>
<evidence type="ECO:0000313" key="3">
    <source>
        <dbReference type="EMBL" id="GAT94654.1"/>
    </source>
</evidence>
<keyword evidence="1" id="KW-1133">Transmembrane helix</keyword>
<feature type="transmembrane region" description="Helical" evidence="1">
    <location>
        <begin position="99"/>
        <end position="121"/>
    </location>
</feature>
<accession>A0A060N2S2</accession>
<dbReference type="SUPFAM" id="SSF103481">
    <property type="entry name" value="Multidrug resistance efflux transporter EmrE"/>
    <property type="match status" value="1"/>
</dbReference>
<feature type="transmembrane region" description="Helical" evidence="1">
    <location>
        <begin position="337"/>
        <end position="356"/>
    </location>
</feature>
<feature type="transmembrane region" description="Helical" evidence="1">
    <location>
        <begin position="50"/>
        <end position="70"/>
    </location>
</feature>
<feature type="transmembrane region" description="Helical" evidence="1">
    <location>
        <begin position="225"/>
        <end position="247"/>
    </location>
</feature>
<gene>
    <name evidence="3" type="ORF">CL6EHI_006940</name>
</gene>
<dbReference type="GO" id="GO:0016020">
    <property type="term" value="C:membrane"/>
    <property type="evidence" value="ECO:0007669"/>
    <property type="project" value="InterPro"/>
</dbReference>
<dbReference type="Proteomes" id="UP000078387">
    <property type="component" value="Unassembled WGS sequence"/>
</dbReference>
<dbReference type="AlphaFoldDB" id="A0A060N2S2"/>
<evidence type="ECO:0000256" key="1">
    <source>
        <dbReference type="SAM" id="Phobius"/>
    </source>
</evidence>
<feature type="transmembrane region" description="Helical" evidence="1">
    <location>
        <begin position="156"/>
        <end position="174"/>
    </location>
</feature>
<reference evidence="3 4" key="1">
    <citation type="submission" date="2016-05" db="EMBL/GenBank/DDBJ databases">
        <title>First whole genome sequencing of Entamoeba histolytica HM1:IMSS-clone-6.</title>
        <authorList>
            <person name="Mukherjee Avik.K."/>
            <person name="Izumyama S."/>
            <person name="Nakada-Tsukui K."/>
            <person name="Nozaki T."/>
        </authorList>
    </citation>
    <scope>NUCLEOTIDE SEQUENCE [LARGE SCALE GENOMIC DNA]</scope>
    <source>
        <strain evidence="3 4">HM1:IMSS clone 6</strain>
    </source>
</reference>
<sequence>MLISKELLHKIHVLCGMLLFGTGSSVTMKLQLDVECVGYNGVPHTFDKPIFQSIVMFFSMSLCFFIEKLIELFKRRSNKEAAYTQLEDGEKIPEKQASVFLILIPTTFDLIASTLMTFGLIYTPASVFQMLRGSMIIFSSFLSRIFIGKKIRYGQLIGIFISVIALVLVGVSAIRTPSTGLNETTGFQTAMGILMILIAQFIQAGQIVAEEFFMKNLTLPPLKIVAFEGIFGLIETVFIACPFGYFVPGSDYSTMQHNSFENTYDSFVCLIHSTPIIIITIIFAIAVLGLNAYGMMVTNAFNAVNRTLFESARTACVWLVMIIIEFCWAGHGEKLSWWSLLELAGFVILFFATLVYNRVVKIPFIEPLDQKIDAEENDKLVKEN</sequence>
<protein>
    <recommendedName>
        <fullName evidence="2">EamA domain-containing protein</fullName>
    </recommendedName>
</protein>
<feature type="transmembrane region" description="Helical" evidence="1">
    <location>
        <begin position="12"/>
        <end position="30"/>
    </location>
</feature>
<feature type="domain" description="EamA" evidence="2">
    <location>
        <begin position="50"/>
        <end position="169"/>
    </location>
</feature>
<name>A0A060N2S2_ENTHI</name>
<evidence type="ECO:0000313" key="4">
    <source>
        <dbReference type="Proteomes" id="UP000078387"/>
    </source>
</evidence>
<organism evidence="3 4">
    <name type="scientific">Entamoeba histolytica</name>
    <dbReference type="NCBI Taxonomy" id="5759"/>
    <lineage>
        <taxon>Eukaryota</taxon>
        <taxon>Amoebozoa</taxon>
        <taxon>Evosea</taxon>
        <taxon>Archamoebae</taxon>
        <taxon>Mastigamoebida</taxon>
        <taxon>Entamoebidae</taxon>
        <taxon>Entamoeba</taxon>
    </lineage>
</organism>
<comment type="caution">
    <text evidence="3">The sequence shown here is derived from an EMBL/GenBank/DDBJ whole genome shotgun (WGS) entry which is preliminary data.</text>
</comment>
<keyword evidence="1" id="KW-0472">Membrane</keyword>
<keyword evidence="1" id="KW-0812">Transmembrane</keyword>
<dbReference type="Pfam" id="PF00892">
    <property type="entry name" value="EamA"/>
    <property type="match status" value="1"/>
</dbReference>
<feature type="transmembrane region" description="Helical" evidence="1">
    <location>
        <begin position="267"/>
        <end position="293"/>
    </location>
</feature>
<feature type="transmembrane region" description="Helical" evidence="1">
    <location>
        <begin position="186"/>
        <end position="204"/>
    </location>
</feature>